<sequence length="259" mass="27677">MLRATDSVESADGTRIVFHLQGDGPPLVVLHGTLVTTDMYQDLADMLASRYRVVLVERRDYGPSGTGPRPAGFSRQAADLAAVLTVLDEPAFIFGHSIGGLVALHAMRETSSVVRRLALYEPPVALAGPVLAPPLAKIQDLMISNRPEEAIIEFFSAISDSAPQPGTLEPIAAMLAYRATGLVADLECITAMEPDMSRWSSLDTQTLLLVGENTDSYGRKSVDLLHATLPNAHLVTLAGQGHHPDDPVPLAAALSEFFS</sequence>
<keyword evidence="3" id="KW-1185">Reference proteome</keyword>
<gene>
    <name evidence="2" type="ORF">KO481_12440</name>
</gene>
<dbReference type="PANTHER" id="PTHR43194:SF2">
    <property type="entry name" value="PEROXISOMAL MEMBRANE PROTEIN LPX1"/>
    <property type="match status" value="1"/>
</dbReference>
<evidence type="ECO:0000259" key="1">
    <source>
        <dbReference type="Pfam" id="PF12697"/>
    </source>
</evidence>
<reference evidence="2 3" key="1">
    <citation type="submission" date="2021-06" db="EMBL/GenBank/DDBJ databases">
        <title>Actinomycetes sequencing.</title>
        <authorList>
            <person name="Shan Q."/>
        </authorList>
    </citation>
    <scope>NUCLEOTIDE SEQUENCE [LARGE SCALE GENOMIC DNA]</scope>
    <source>
        <strain evidence="2 3">NEAU-G5</strain>
    </source>
</reference>
<dbReference type="RefSeq" id="WP_215917188.1">
    <property type="nucleotide sequence ID" value="NZ_JAHKNI010000003.1"/>
</dbReference>
<dbReference type="GO" id="GO:0016787">
    <property type="term" value="F:hydrolase activity"/>
    <property type="evidence" value="ECO:0007669"/>
    <property type="project" value="UniProtKB-KW"/>
</dbReference>
<dbReference type="SUPFAM" id="SSF53474">
    <property type="entry name" value="alpha/beta-Hydrolases"/>
    <property type="match status" value="1"/>
</dbReference>
<dbReference type="InterPro" id="IPR050228">
    <property type="entry name" value="Carboxylesterase_BioH"/>
</dbReference>
<organism evidence="2 3">
    <name type="scientific">Nocardia albiluteola</name>
    <dbReference type="NCBI Taxonomy" id="2842303"/>
    <lineage>
        <taxon>Bacteria</taxon>
        <taxon>Bacillati</taxon>
        <taxon>Actinomycetota</taxon>
        <taxon>Actinomycetes</taxon>
        <taxon>Mycobacteriales</taxon>
        <taxon>Nocardiaceae</taxon>
        <taxon>Nocardia</taxon>
    </lineage>
</organism>
<dbReference type="EMBL" id="JAHKNI010000003">
    <property type="protein sequence ID" value="MBU3062331.1"/>
    <property type="molecule type" value="Genomic_DNA"/>
</dbReference>
<dbReference type="Pfam" id="PF12697">
    <property type="entry name" value="Abhydrolase_6"/>
    <property type="match status" value="1"/>
</dbReference>
<name>A0ABS6AWA5_9NOCA</name>
<dbReference type="InterPro" id="IPR000073">
    <property type="entry name" value="AB_hydrolase_1"/>
</dbReference>
<keyword evidence="2" id="KW-0378">Hydrolase</keyword>
<evidence type="ECO:0000313" key="3">
    <source>
        <dbReference type="Proteomes" id="UP000733379"/>
    </source>
</evidence>
<protein>
    <submittedName>
        <fullName evidence="2">Alpha/beta hydrolase</fullName>
    </submittedName>
</protein>
<accession>A0ABS6AWA5</accession>
<dbReference type="Proteomes" id="UP000733379">
    <property type="component" value="Unassembled WGS sequence"/>
</dbReference>
<comment type="caution">
    <text evidence="2">The sequence shown here is derived from an EMBL/GenBank/DDBJ whole genome shotgun (WGS) entry which is preliminary data.</text>
</comment>
<proteinExistence type="predicted"/>
<evidence type="ECO:0000313" key="2">
    <source>
        <dbReference type="EMBL" id="MBU3062331.1"/>
    </source>
</evidence>
<dbReference type="Gene3D" id="3.40.50.1820">
    <property type="entry name" value="alpha/beta hydrolase"/>
    <property type="match status" value="1"/>
</dbReference>
<dbReference type="InterPro" id="IPR029058">
    <property type="entry name" value="AB_hydrolase_fold"/>
</dbReference>
<dbReference type="PANTHER" id="PTHR43194">
    <property type="entry name" value="HYDROLASE ALPHA/BETA FOLD FAMILY"/>
    <property type="match status" value="1"/>
</dbReference>
<feature type="domain" description="AB hydrolase-1" evidence="1">
    <location>
        <begin position="27"/>
        <end position="252"/>
    </location>
</feature>